<dbReference type="GO" id="GO:0000160">
    <property type="term" value="P:phosphorelay signal transduction system"/>
    <property type="evidence" value="ECO:0007669"/>
    <property type="project" value="InterPro"/>
</dbReference>
<dbReference type="InterPro" id="IPR002197">
    <property type="entry name" value="HTH_Fis"/>
</dbReference>
<keyword evidence="5" id="KW-0597">Phosphoprotein</keyword>
<dbReference type="Gene3D" id="3.40.50.2300">
    <property type="match status" value="1"/>
</dbReference>
<dbReference type="PROSITE" id="PS50045">
    <property type="entry name" value="SIGMA54_INTERACT_4"/>
    <property type="match status" value="1"/>
</dbReference>
<dbReference type="InterPro" id="IPR058031">
    <property type="entry name" value="AAA_lid_NorR"/>
</dbReference>
<reference evidence="8 9" key="1">
    <citation type="submission" date="2019-04" db="EMBL/GenBank/DDBJ databases">
        <authorList>
            <person name="Hwang J.C."/>
        </authorList>
    </citation>
    <scope>NUCLEOTIDE SEQUENCE [LARGE SCALE GENOMIC DNA]</scope>
    <source>
        <strain evidence="8 9">IMCC35002</strain>
    </source>
</reference>
<dbReference type="Gene3D" id="3.40.50.300">
    <property type="entry name" value="P-loop containing nucleotide triphosphate hydrolases"/>
    <property type="match status" value="1"/>
</dbReference>
<dbReference type="CDD" id="cd00156">
    <property type="entry name" value="REC"/>
    <property type="match status" value="1"/>
</dbReference>
<feature type="domain" description="Sigma-54 factor interaction" evidence="6">
    <location>
        <begin position="151"/>
        <end position="371"/>
    </location>
</feature>
<feature type="domain" description="Response regulatory" evidence="7">
    <location>
        <begin position="5"/>
        <end position="121"/>
    </location>
</feature>
<evidence type="ECO:0000256" key="2">
    <source>
        <dbReference type="ARBA" id="ARBA00022840"/>
    </source>
</evidence>
<name>A0A4U1BPC4_9GAMM</name>
<dbReference type="SUPFAM" id="SSF46689">
    <property type="entry name" value="Homeodomain-like"/>
    <property type="match status" value="1"/>
</dbReference>
<dbReference type="InterPro" id="IPR009057">
    <property type="entry name" value="Homeodomain-like_sf"/>
</dbReference>
<dbReference type="RefSeq" id="WP_136862777.1">
    <property type="nucleotide sequence ID" value="NZ_SWCJ01000004.1"/>
</dbReference>
<dbReference type="PANTHER" id="PTHR32071:SF13">
    <property type="entry name" value="RESPONSE REGULATOR HSFA"/>
    <property type="match status" value="1"/>
</dbReference>
<keyword evidence="2" id="KW-0067">ATP-binding</keyword>
<proteinExistence type="predicted"/>
<dbReference type="Pfam" id="PF00072">
    <property type="entry name" value="Response_reg"/>
    <property type="match status" value="1"/>
</dbReference>
<dbReference type="PANTHER" id="PTHR32071">
    <property type="entry name" value="TRANSCRIPTIONAL REGULATORY PROTEIN"/>
    <property type="match status" value="1"/>
</dbReference>
<evidence type="ECO:0000256" key="1">
    <source>
        <dbReference type="ARBA" id="ARBA00022741"/>
    </source>
</evidence>
<gene>
    <name evidence="8" type="ORF">FCL42_07470</name>
</gene>
<dbReference type="SUPFAM" id="SSF52172">
    <property type="entry name" value="CheY-like"/>
    <property type="match status" value="1"/>
</dbReference>
<evidence type="ECO:0000259" key="6">
    <source>
        <dbReference type="PROSITE" id="PS50045"/>
    </source>
</evidence>
<evidence type="ECO:0000313" key="9">
    <source>
        <dbReference type="Proteomes" id="UP000305675"/>
    </source>
</evidence>
<protein>
    <submittedName>
        <fullName evidence="8">Sigma-54-dependent Fis family transcriptional regulator</fullName>
    </submittedName>
</protein>
<evidence type="ECO:0000313" key="8">
    <source>
        <dbReference type="EMBL" id="TKB56048.1"/>
    </source>
</evidence>
<feature type="modified residue" description="4-aspartylphosphate" evidence="5">
    <location>
        <position position="56"/>
    </location>
</feature>
<dbReference type="AlphaFoldDB" id="A0A4U1BPC4"/>
<dbReference type="SUPFAM" id="SSF52540">
    <property type="entry name" value="P-loop containing nucleoside triphosphate hydrolases"/>
    <property type="match status" value="1"/>
</dbReference>
<dbReference type="PROSITE" id="PS50110">
    <property type="entry name" value="RESPONSE_REGULATORY"/>
    <property type="match status" value="1"/>
</dbReference>
<evidence type="ECO:0000256" key="3">
    <source>
        <dbReference type="ARBA" id="ARBA00023015"/>
    </source>
</evidence>
<dbReference type="PRINTS" id="PR01590">
    <property type="entry name" value="HTHFIS"/>
</dbReference>
<comment type="caution">
    <text evidence="8">The sequence shown here is derived from an EMBL/GenBank/DDBJ whole genome shotgun (WGS) entry which is preliminary data.</text>
</comment>
<dbReference type="OrthoDB" id="9804019at2"/>
<dbReference type="Pfam" id="PF25601">
    <property type="entry name" value="AAA_lid_14"/>
    <property type="match status" value="1"/>
</dbReference>
<dbReference type="GO" id="GO:0005524">
    <property type="term" value="F:ATP binding"/>
    <property type="evidence" value="ECO:0007669"/>
    <property type="project" value="UniProtKB-KW"/>
</dbReference>
<dbReference type="Proteomes" id="UP000305675">
    <property type="component" value="Unassembled WGS sequence"/>
</dbReference>
<dbReference type="InterPro" id="IPR002078">
    <property type="entry name" value="Sigma_54_int"/>
</dbReference>
<dbReference type="Gene3D" id="1.10.8.60">
    <property type="match status" value="1"/>
</dbReference>
<dbReference type="InterPro" id="IPR001789">
    <property type="entry name" value="Sig_transdc_resp-reg_receiver"/>
</dbReference>
<keyword evidence="9" id="KW-1185">Reference proteome</keyword>
<organism evidence="8 9">
    <name type="scientific">Ferrimonas aestuarii</name>
    <dbReference type="NCBI Taxonomy" id="2569539"/>
    <lineage>
        <taxon>Bacteria</taxon>
        <taxon>Pseudomonadati</taxon>
        <taxon>Pseudomonadota</taxon>
        <taxon>Gammaproteobacteria</taxon>
        <taxon>Alteromonadales</taxon>
        <taxon>Ferrimonadaceae</taxon>
        <taxon>Ferrimonas</taxon>
    </lineage>
</organism>
<keyword evidence="3" id="KW-0805">Transcription regulation</keyword>
<evidence type="ECO:0000259" key="7">
    <source>
        <dbReference type="PROSITE" id="PS50110"/>
    </source>
</evidence>
<keyword evidence="1" id="KW-0547">Nucleotide-binding</keyword>
<dbReference type="InterPro" id="IPR011006">
    <property type="entry name" value="CheY-like_superfamily"/>
</dbReference>
<dbReference type="Pfam" id="PF00158">
    <property type="entry name" value="Sigma54_activat"/>
    <property type="match status" value="1"/>
</dbReference>
<dbReference type="EMBL" id="SWCJ01000004">
    <property type="protein sequence ID" value="TKB56048.1"/>
    <property type="molecule type" value="Genomic_DNA"/>
</dbReference>
<dbReference type="PROSITE" id="PS00675">
    <property type="entry name" value="SIGMA54_INTERACT_1"/>
    <property type="match status" value="1"/>
</dbReference>
<sequence length="450" mass="50397">MKTLNTLILDDEPVWVDNLSQLISELPVEVNIIKSSDPKQCASILESVEIDLILLDLMMPDINGLQIINEVHCLYPNITLVVVSGMDNLATAVECMRAGASDFLVKGSETELLQQRLQTILEKTNLEINYRSLVDRYFEPNAEFDANYASLISRSPKMQQLIGYAKTIEHSHAPILIQGETGTGKMTLARCLGGEHAIERLHCHSDSQQWLQQLLGYSRGYQGFGQPQLGLLHKLQDGYLVLSQVELLDSYAQSVLFELLNHHHYSPLGTDAQLPIRTRIICTTLVDLQPFVDAGKFRADLYYKLSVHRMRVPPLRERTEDLELLVPHLLQQLSAEAALAELPNNLYELLRSYPFPGNISELSALLTEAWYQGEEQLSLQVLTQRCKTQPNSNSAIISHKVVFPNPLPTLTETNELLIKEALNRCNGSQKDAAALLGLSPAALCRRIAKL</sequence>
<evidence type="ECO:0000256" key="5">
    <source>
        <dbReference type="PROSITE-ProRule" id="PRU00169"/>
    </source>
</evidence>
<dbReference type="GO" id="GO:0043565">
    <property type="term" value="F:sequence-specific DNA binding"/>
    <property type="evidence" value="ECO:0007669"/>
    <property type="project" value="InterPro"/>
</dbReference>
<accession>A0A4U1BPC4</accession>
<keyword evidence="4" id="KW-0804">Transcription</keyword>
<dbReference type="SMART" id="SM00448">
    <property type="entry name" value="REC"/>
    <property type="match status" value="1"/>
</dbReference>
<evidence type="ECO:0000256" key="4">
    <source>
        <dbReference type="ARBA" id="ARBA00023163"/>
    </source>
</evidence>
<dbReference type="InterPro" id="IPR027417">
    <property type="entry name" value="P-loop_NTPase"/>
</dbReference>
<dbReference type="Pfam" id="PF02954">
    <property type="entry name" value="HTH_8"/>
    <property type="match status" value="1"/>
</dbReference>
<dbReference type="Gene3D" id="1.10.10.60">
    <property type="entry name" value="Homeodomain-like"/>
    <property type="match status" value="1"/>
</dbReference>
<dbReference type="GO" id="GO:0006355">
    <property type="term" value="P:regulation of DNA-templated transcription"/>
    <property type="evidence" value="ECO:0007669"/>
    <property type="project" value="InterPro"/>
</dbReference>
<dbReference type="InterPro" id="IPR025662">
    <property type="entry name" value="Sigma_54_int_dom_ATP-bd_1"/>
</dbReference>